<dbReference type="OrthoDB" id="10688913at2759"/>
<name>A0A8K0CC28_IGNLU</name>
<feature type="region of interest" description="Disordered" evidence="1">
    <location>
        <begin position="295"/>
        <end position="327"/>
    </location>
</feature>
<feature type="compositionally biased region" description="Low complexity" evidence="1">
    <location>
        <begin position="509"/>
        <end position="518"/>
    </location>
</feature>
<feature type="region of interest" description="Disordered" evidence="1">
    <location>
        <begin position="392"/>
        <end position="411"/>
    </location>
</feature>
<feature type="compositionally biased region" description="Basic residues" evidence="1">
    <location>
        <begin position="531"/>
        <end position="542"/>
    </location>
</feature>
<dbReference type="EMBL" id="VTPC01090609">
    <property type="protein sequence ID" value="KAF2882527.1"/>
    <property type="molecule type" value="Genomic_DNA"/>
</dbReference>
<evidence type="ECO:0000256" key="1">
    <source>
        <dbReference type="SAM" id="MobiDB-lite"/>
    </source>
</evidence>
<feature type="region of interest" description="Disordered" evidence="1">
    <location>
        <begin position="877"/>
        <end position="906"/>
    </location>
</feature>
<evidence type="ECO:0000313" key="2">
    <source>
        <dbReference type="EMBL" id="KAF2882527.1"/>
    </source>
</evidence>
<evidence type="ECO:0000313" key="3">
    <source>
        <dbReference type="Proteomes" id="UP000801492"/>
    </source>
</evidence>
<comment type="caution">
    <text evidence="2">The sequence shown here is derived from an EMBL/GenBank/DDBJ whole genome shotgun (WGS) entry which is preliminary data.</text>
</comment>
<gene>
    <name evidence="2" type="ORF">ILUMI_23641</name>
</gene>
<dbReference type="Proteomes" id="UP000801492">
    <property type="component" value="Unassembled WGS sequence"/>
</dbReference>
<protein>
    <submittedName>
        <fullName evidence="2">Uncharacterized protein</fullName>
    </submittedName>
</protein>
<feature type="non-terminal residue" evidence="2">
    <location>
        <position position="1321"/>
    </location>
</feature>
<accession>A0A8K0CC28</accession>
<sequence>MGKNLKPLDVRICSSSEFKIIKKDSKFSKMGININEFQRPTSKNKIDLCKSSSTLRNSLHFSNDSLESPNLKTKYLSRSTIDQKESKNYAEEYLKYLTSTSRNELKRQKGRESSSTVLKRTSRESLCSTFKRSRKCSNFKEPLAVCNLGYDQDLQLGKQKSNKRIESKASSRYSFCSICKNPKDRCPYFKEGRIGSCSSQDLKSLCSVCRKPNDQCPYSKSQIRPSCSKESKVNTNWTKQSYSKPKRPKSAGESKHISSYANLPLAKKYSLDCCCSACKNKLHYPLPKPACNTASPSNKIMGSSVKPKRPKSAGESTSHYRSSPLQSNSSLDSVVLVCKNNERRNHKSLCLTNSSEAIIIKPDGSYVTFVRDDKFHNPKRKKLIKKPLKTKTDYGKEFRNPKSSAAASSSSKEFNTNLSRLELSQSEDDYKCKYLREKIAKYGNEALDKDSLRSINHNDFKIHSRTCRYFDSHSYLKKNCDCQKPKTPRALTANSSKCMIDKNIVKSSRSSLSGSSSRNKVGRNYAEGQAKKPKIMPKRRSKPSNAYLDAKQDGSSKTSSVVSSLVSPNCSCSVCNVNSKSSDLKMLAATSSDRLKINRSASQHRNKRFYSQRPKFLEETRRYPTEQAEIASTPPKPFKYSQTKIPESGNLNQAPSFSDKTSRLVVSTFLNNTNNQIIREDSKLSPSFSPLVKEKDLMKKAKLRTKSSNEGFPQSNLSLGYTYSFCKMSRENLTNTNLKQLNNSYRTLKTKPADKTIVPKKSTINNSCKKRKSLNSKSFCLSREMKSNDSFIKQRCSVSKSFCDTTGFSRQLRASNTVRTDFRPRPNQQFLKIQESTDESLKVFAAFKPPSSKLKCSSSSEGLFLEDQSVIENRLSEISKSGKNSPNTKMPKVKSASPNASSDENLLIHPDSSRSCMCTLCKVVRDRQNSKSYCDTTGFARESEYSKPLGSALNLQRYCKYSKRQKSKTTSLDRSPPPPIKIPLDSPLRFKSKYEHLKPSTYYISALPQNTISRIPSQLKFTMSKYDCIFDFLPRTKEKPKLKNSLVECKMSKALTMSKYFDLFSIPSRYASSNYLQETEELKNDKEESQQILLKQLKRFINDYFIPPKPDKCLLCSLSYPQGRCLFEHPRWAKILREIDACSSKNSNVDDQIQSILRNIFLSDNTCANETRDKENKEELFSKYEPDAHLLLENPEVELITYANSKDFLAPGTSSNGINGEERKKSLDRINTSSSTSSESDMEILCERVVARQVNHECIFRQIENGPKVHIRIRKPEMDRKFGIWQNDKIGLIGKKKGYRSRNQQFCDMFKLSLGYSVVDL</sequence>
<proteinExistence type="predicted"/>
<reference evidence="2" key="1">
    <citation type="submission" date="2019-08" db="EMBL/GenBank/DDBJ databases">
        <title>The genome of the North American firefly Photinus pyralis.</title>
        <authorList>
            <consortium name="Photinus pyralis genome working group"/>
            <person name="Fallon T.R."/>
            <person name="Sander Lower S.E."/>
            <person name="Weng J.-K."/>
        </authorList>
    </citation>
    <scope>NUCLEOTIDE SEQUENCE</scope>
    <source>
        <strain evidence="2">TRF0915ILg1</strain>
        <tissue evidence="2">Whole body</tissue>
    </source>
</reference>
<feature type="compositionally biased region" description="Polar residues" evidence="1">
    <location>
        <begin position="877"/>
        <end position="888"/>
    </location>
</feature>
<keyword evidence="3" id="KW-1185">Reference proteome</keyword>
<feature type="region of interest" description="Disordered" evidence="1">
    <location>
        <begin position="1211"/>
        <end position="1236"/>
    </location>
</feature>
<organism evidence="2 3">
    <name type="scientific">Ignelater luminosus</name>
    <name type="common">Cucubano</name>
    <name type="synonym">Pyrophorus luminosus</name>
    <dbReference type="NCBI Taxonomy" id="2038154"/>
    <lineage>
        <taxon>Eukaryota</taxon>
        <taxon>Metazoa</taxon>
        <taxon>Ecdysozoa</taxon>
        <taxon>Arthropoda</taxon>
        <taxon>Hexapoda</taxon>
        <taxon>Insecta</taxon>
        <taxon>Pterygota</taxon>
        <taxon>Neoptera</taxon>
        <taxon>Endopterygota</taxon>
        <taxon>Coleoptera</taxon>
        <taxon>Polyphaga</taxon>
        <taxon>Elateriformia</taxon>
        <taxon>Elateroidea</taxon>
        <taxon>Elateridae</taxon>
        <taxon>Agrypninae</taxon>
        <taxon>Pyrophorini</taxon>
        <taxon>Ignelater</taxon>
    </lineage>
</organism>
<feature type="region of interest" description="Disordered" evidence="1">
    <location>
        <begin position="509"/>
        <end position="560"/>
    </location>
</feature>